<dbReference type="PROSITE" id="PS00455">
    <property type="entry name" value="AMP_BINDING"/>
    <property type="match status" value="1"/>
</dbReference>
<sequence length="463" mass="48510">MFLTSLTDSHDLDRAVTVGDDVLSRAELVDRAGRFAAGIPGDGPVAVHATASIDTVVAVTGAILAGVPVVPVPPDSGPAERGHVLTDSGATAWAGERPDDVDLPVVLPGAQPIGPRPVDPAATAMLLYTSGTTGRPKGAQLSGAAIAAGLDALYEVWDWTPDDTVAHGLPLFHVHGLILGVLGSLRRGSRVVHTVKPQPARYAAVGASMYFGVPTVWNRIVDEPDAARALSRARLLVSGSAPLPASLFDRIAALTGQAPVERYGMTETMITLSAHASGERRAGWVGLPVPGAETCLLPATDDPTDADTVPDDGETVGRLQVRGPMLFDGYLNRPDANDECWAGEGWFRTGDLAVRDAGGFHRIVGRESTDLIKSGGYRIGSGEIEAVLLDHPAVSEVAVVGVPDPDLGQRIVAYVVGDGHDAQVLIDHVAGQLSWHKRPREVVFLDGLPRNPMGKVQKKLLGT</sequence>
<feature type="domain" description="AMP-binding enzyme C-terminal" evidence="3">
    <location>
        <begin position="383"/>
        <end position="455"/>
    </location>
</feature>
<dbReference type="Proteomes" id="UP000549695">
    <property type="component" value="Unassembled WGS sequence"/>
</dbReference>
<dbReference type="Gene3D" id="3.30.300.30">
    <property type="match status" value="1"/>
</dbReference>
<dbReference type="InterPro" id="IPR020845">
    <property type="entry name" value="AMP-binding_CS"/>
</dbReference>
<organism evidence="4 5">
    <name type="scientific">Pseudonocardia alni</name>
    <name type="common">Amycolata alni</name>
    <dbReference type="NCBI Taxonomy" id="33907"/>
    <lineage>
        <taxon>Bacteria</taxon>
        <taxon>Bacillati</taxon>
        <taxon>Actinomycetota</taxon>
        <taxon>Actinomycetes</taxon>
        <taxon>Pseudonocardiales</taxon>
        <taxon>Pseudonocardiaceae</taxon>
        <taxon>Pseudonocardia</taxon>
    </lineage>
</organism>
<comment type="caution">
    <text evidence="4">The sequence shown here is derived from an EMBL/GenBank/DDBJ whole genome shotgun (WGS) entry which is preliminary data.</text>
</comment>
<dbReference type="InterPro" id="IPR042099">
    <property type="entry name" value="ANL_N_sf"/>
</dbReference>
<dbReference type="GO" id="GO:0006631">
    <property type="term" value="P:fatty acid metabolic process"/>
    <property type="evidence" value="ECO:0007669"/>
    <property type="project" value="TreeGrafter"/>
</dbReference>
<feature type="domain" description="AMP-dependent synthetase/ligase" evidence="2">
    <location>
        <begin position="15"/>
        <end position="331"/>
    </location>
</feature>
<dbReference type="PANTHER" id="PTHR43201:SF8">
    <property type="entry name" value="ACYL-COA SYNTHETASE FAMILY MEMBER 3"/>
    <property type="match status" value="1"/>
</dbReference>
<dbReference type="InterPro" id="IPR025110">
    <property type="entry name" value="AMP-bd_C"/>
</dbReference>
<evidence type="ECO:0000259" key="3">
    <source>
        <dbReference type="Pfam" id="PF13193"/>
    </source>
</evidence>
<dbReference type="InterPro" id="IPR045851">
    <property type="entry name" value="AMP-bd_C_sf"/>
</dbReference>
<comment type="similarity">
    <text evidence="1">Belongs to the ATP-dependent AMP-binding enzyme family.</text>
</comment>
<evidence type="ECO:0000313" key="4">
    <source>
        <dbReference type="EMBL" id="NYG05256.1"/>
    </source>
</evidence>
<name>A0A852WI67_PSEA5</name>
<keyword evidence="4" id="KW-0436">Ligase</keyword>
<reference evidence="4 5" key="1">
    <citation type="submission" date="2020-07" db="EMBL/GenBank/DDBJ databases">
        <title>Sequencing the genomes of 1000 actinobacteria strains.</title>
        <authorList>
            <person name="Klenk H.-P."/>
        </authorList>
    </citation>
    <scope>NUCLEOTIDE SEQUENCE [LARGE SCALE GENOMIC DNA]</scope>
    <source>
        <strain evidence="4 5">DSM 44749</strain>
    </source>
</reference>
<accession>A0A852WI67</accession>
<gene>
    <name evidence="4" type="ORF">HDA37_005541</name>
</gene>
<dbReference type="SUPFAM" id="SSF56801">
    <property type="entry name" value="Acetyl-CoA synthetase-like"/>
    <property type="match status" value="1"/>
</dbReference>
<evidence type="ECO:0000313" key="5">
    <source>
        <dbReference type="Proteomes" id="UP000549695"/>
    </source>
</evidence>
<evidence type="ECO:0000256" key="1">
    <source>
        <dbReference type="ARBA" id="ARBA00006432"/>
    </source>
</evidence>
<dbReference type="Gene3D" id="3.40.50.12780">
    <property type="entry name" value="N-terminal domain of ligase-like"/>
    <property type="match status" value="1"/>
</dbReference>
<dbReference type="PANTHER" id="PTHR43201">
    <property type="entry name" value="ACYL-COA SYNTHETASE"/>
    <property type="match status" value="1"/>
</dbReference>
<dbReference type="RefSeq" id="WP_179762709.1">
    <property type="nucleotide sequence ID" value="NZ_BAAAJZ010000011.1"/>
</dbReference>
<dbReference type="GeneID" id="98055175"/>
<dbReference type="GO" id="GO:0031956">
    <property type="term" value="F:medium-chain fatty acid-CoA ligase activity"/>
    <property type="evidence" value="ECO:0007669"/>
    <property type="project" value="TreeGrafter"/>
</dbReference>
<dbReference type="Pfam" id="PF13193">
    <property type="entry name" value="AMP-binding_C"/>
    <property type="match status" value="1"/>
</dbReference>
<dbReference type="InterPro" id="IPR000873">
    <property type="entry name" value="AMP-dep_synth/lig_dom"/>
</dbReference>
<dbReference type="EMBL" id="JACCCZ010000001">
    <property type="protein sequence ID" value="NYG05256.1"/>
    <property type="molecule type" value="Genomic_DNA"/>
</dbReference>
<dbReference type="AlphaFoldDB" id="A0A852WI67"/>
<protein>
    <submittedName>
        <fullName evidence="4">Fatty acid CoA ligase FadD36</fullName>
    </submittedName>
</protein>
<proteinExistence type="inferred from homology"/>
<dbReference type="NCBIfam" id="NF005858">
    <property type="entry name" value="PRK07787.1"/>
    <property type="match status" value="1"/>
</dbReference>
<evidence type="ECO:0000259" key="2">
    <source>
        <dbReference type="Pfam" id="PF00501"/>
    </source>
</evidence>
<keyword evidence="5" id="KW-1185">Reference proteome</keyword>
<dbReference type="Pfam" id="PF00501">
    <property type="entry name" value="AMP-binding"/>
    <property type="match status" value="1"/>
</dbReference>